<evidence type="ECO:0000313" key="2">
    <source>
        <dbReference type="Proteomes" id="UP000217257"/>
    </source>
</evidence>
<dbReference type="EMBL" id="CP022098">
    <property type="protein sequence ID" value="ATB40726.1"/>
    <property type="molecule type" value="Genomic_DNA"/>
</dbReference>
<dbReference type="KEGG" id="cfus:CYFUS_006182"/>
<gene>
    <name evidence="1" type="ORF">CYFUS_006182</name>
</gene>
<sequence length="87" mass="9648">MRGSNPARAASHQTRMLNGYSFMDTKKQNQERTNTSSLLQFICLSSWGHVPEVTVPRRWVSFSGSLLASRLAEELGLLPRVGTAVIT</sequence>
<dbReference type="Proteomes" id="UP000217257">
    <property type="component" value="Chromosome"/>
</dbReference>
<protein>
    <submittedName>
        <fullName evidence="1">Uncharacterized protein</fullName>
    </submittedName>
</protein>
<accession>A0A250JC21</accession>
<reference evidence="1 2" key="1">
    <citation type="submission" date="2017-06" db="EMBL/GenBank/DDBJ databases">
        <title>Sequencing and comparative analysis of myxobacterial genomes.</title>
        <authorList>
            <person name="Rupp O."/>
            <person name="Goesmann A."/>
            <person name="Sogaard-Andersen L."/>
        </authorList>
    </citation>
    <scope>NUCLEOTIDE SEQUENCE [LARGE SCALE GENOMIC DNA]</scope>
    <source>
        <strain evidence="1 2">DSM 52655</strain>
    </source>
</reference>
<name>A0A250JC21_9BACT</name>
<dbReference type="AlphaFoldDB" id="A0A250JC21"/>
<evidence type="ECO:0000313" key="1">
    <source>
        <dbReference type="EMBL" id="ATB40726.1"/>
    </source>
</evidence>
<organism evidence="1 2">
    <name type="scientific">Cystobacter fuscus</name>
    <dbReference type="NCBI Taxonomy" id="43"/>
    <lineage>
        <taxon>Bacteria</taxon>
        <taxon>Pseudomonadati</taxon>
        <taxon>Myxococcota</taxon>
        <taxon>Myxococcia</taxon>
        <taxon>Myxococcales</taxon>
        <taxon>Cystobacterineae</taxon>
        <taxon>Archangiaceae</taxon>
        <taxon>Cystobacter</taxon>
    </lineage>
</organism>
<proteinExistence type="predicted"/>